<dbReference type="PROSITE" id="PS50043">
    <property type="entry name" value="HTH_LUXR_2"/>
    <property type="match status" value="1"/>
</dbReference>
<dbReference type="GO" id="GO:0006355">
    <property type="term" value="P:regulation of DNA-templated transcription"/>
    <property type="evidence" value="ECO:0007669"/>
    <property type="project" value="InterPro"/>
</dbReference>
<dbReference type="AlphaFoldDB" id="A0A7G9RV97"/>
<dbReference type="InterPro" id="IPR000792">
    <property type="entry name" value="Tscrpt_reg_LuxR_C"/>
</dbReference>
<dbReference type="InterPro" id="IPR036388">
    <property type="entry name" value="WH-like_DNA-bd_sf"/>
</dbReference>
<dbReference type="InterPro" id="IPR016032">
    <property type="entry name" value="Sig_transdc_resp-reg_C-effctor"/>
</dbReference>
<dbReference type="Gene3D" id="1.10.10.10">
    <property type="entry name" value="Winged helix-like DNA-binding domain superfamily/Winged helix DNA-binding domain"/>
    <property type="match status" value="1"/>
</dbReference>
<protein>
    <submittedName>
        <fullName evidence="2">Helix-turn-helix transcriptional regulator</fullName>
    </submittedName>
</protein>
<accession>A0A7G9RV97</accession>
<dbReference type="GO" id="GO:0003677">
    <property type="term" value="F:DNA binding"/>
    <property type="evidence" value="ECO:0007669"/>
    <property type="project" value="InterPro"/>
</dbReference>
<dbReference type="EMBL" id="CP060714">
    <property type="protein sequence ID" value="QNN59522.1"/>
    <property type="molecule type" value="Genomic_DNA"/>
</dbReference>
<name>A0A7G9RV97_9BURK</name>
<dbReference type="KEGG" id="drg:H9K76_08490"/>
<gene>
    <name evidence="2" type="ORF">H9K76_08490</name>
</gene>
<dbReference type="CDD" id="cd06170">
    <property type="entry name" value="LuxR_C_like"/>
    <property type="match status" value="1"/>
</dbReference>
<organism evidence="2 3">
    <name type="scientific">Diaphorobacter ruginosibacter</name>
    <dbReference type="NCBI Taxonomy" id="1715720"/>
    <lineage>
        <taxon>Bacteria</taxon>
        <taxon>Pseudomonadati</taxon>
        <taxon>Pseudomonadota</taxon>
        <taxon>Betaproteobacteria</taxon>
        <taxon>Burkholderiales</taxon>
        <taxon>Comamonadaceae</taxon>
        <taxon>Diaphorobacter</taxon>
    </lineage>
</organism>
<sequence length="371" mass="41486">MAGLDFTGPEHIEPVLHALRGLIGFDSGGYLYPDEHGELHAHMQSPELIANLPHYFDPRMERNESQLFRRSPRHFAGMVRHEHGPHLLGEVLTVSRSELLRSDYWNEMLRPAGVTDWLTLVLRTAQGRGVGMVFLYRHGTFFSQEDAATLAQLEGHLSRILQVSESDAADSEVQGQGIVVVTPRGRPLWVSPEAEALMRMAFGWHWRHGADMPPVLLELLRRLQAEPARKGWPAMALPALEIRNVHGSFSLRATRMADATGQQPDRQAAALHVTRRVAHSVQLLSALGALKLPLRQHEMAWWLARGLSENQIAQRMGISINTAVYHRRQLYNRLGVASRDNLLVKVRQGYAPGHGEGADVDRRPLLPAGIG</sequence>
<dbReference type="Proteomes" id="UP000515811">
    <property type="component" value="Chromosome"/>
</dbReference>
<evidence type="ECO:0000313" key="2">
    <source>
        <dbReference type="EMBL" id="QNN59522.1"/>
    </source>
</evidence>
<evidence type="ECO:0000259" key="1">
    <source>
        <dbReference type="PROSITE" id="PS50043"/>
    </source>
</evidence>
<dbReference type="SUPFAM" id="SSF46894">
    <property type="entry name" value="C-terminal effector domain of the bipartite response regulators"/>
    <property type="match status" value="1"/>
</dbReference>
<feature type="domain" description="HTH luxR-type" evidence="1">
    <location>
        <begin position="287"/>
        <end position="350"/>
    </location>
</feature>
<evidence type="ECO:0000313" key="3">
    <source>
        <dbReference type="Proteomes" id="UP000515811"/>
    </source>
</evidence>
<dbReference type="SUPFAM" id="SSF55781">
    <property type="entry name" value="GAF domain-like"/>
    <property type="match status" value="1"/>
</dbReference>
<reference evidence="2 3" key="1">
    <citation type="submission" date="2020-08" db="EMBL/GenBank/DDBJ databases">
        <title>Genome sequence of Diaphorobacter ruginosibacter DSM 27467T.</title>
        <authorList>
            <person name="Hyun D.-W."/>
            <person name="Bae J.-W."/>
        </authorList>
    </citation>
    <scope>NUCLEOTIDE SEQUENCE [LARGE SCALE GENOMIC DNA]</scope>
    <source>
        <strain evidence="2 3">DSM 27467</strain>
    </source>
</reference>
<keyword evidence="3" id="KW-1185">Reference proteome</keyword>
<proteinExistence type="predicted"/>
<dbReference type="SMART" id="SM00421">
    <property type="entry name" value="HTH_LUXR"/>
    <property type="match status" value="1"/>
</dbReference>
<dbReference type="Pfam" id="PF00196">
    <property type="entry name" value="GerE"/>
    <property type="match status" value="1"/>
</dbReference>